<evidence type="ECO:0000313" key="2">
    <source>
        <dbReference type="EMBL" id="KAF2178827.1"/>
    </source>
</evidence>
<feature type="region of interest" description="Disordered" evidence="1">
    <location>
        <begin position="1"/>
        <end position="147"/>
    </location>
</feature>
<feature type="compositionally biased region" description="Basic residues" evidence="1">
    <location>
        <begin position="85"/>
        <end position="94"/>
    </location>
</feature>
<evidence type="ECO:0000313" key="3">
    <source>
        <dbReference type="Proteomes" id="UP000800200"/>
    </source>
</evidence>
<dbReference type="EMBL" id="ML994672">
    <property type="protein sequence ID" value="KAF2178827.1"/>
    <property type="molecule type" value="Genomic_DNA"/>
</dbReference>
<accession>A0A6A6DH80</accession>
<dbReference type="AlphaFoldDB" id="A0A6A6DH80"/>
<dbReference type="OrthoDB" id="5398515at2759"/>
<evidence type="ECO:0000256" key="1">
    <source>
        <dbReference type="SAM" id="MobiDB-lite"/>
    </source>
</evidence>
<feature type="region of interest" description="Disordered" evidence="1">
    <location>
        <begin position="360"/>
        <end position="461"/>
    </location>
</feature>
<protein>
    <submittedName>
        <fullName evidence="2">Uncharacterized protein</fullName>
    </submittedName>
</protein>
<feature type="compositionally biased region" description="Basic and acidic residues" evidence="1">
    <location>
        <begin position="434"/>
        <end position="445"/>
    </location>
</feature>
<gene>
    <name evidence="2" type="ORF">K469DRAFT_598039</name>
</gene>
<reference evidence="2" key="1">
    <citation type="journal article" date="2020" name="Stud. Mycol.">
        <title>101 Dothideomycetes genomes: a test case for predicting lifestyles and emergence of pathogens.</title>
        <authorList>
            <person name="Haridas S."/>
            <person name="Albert R."/>
            <person name="Binder M."/>
            <person name="Bloem J."/>
            <person name="Labutti K."/>
            <person name="Salamov A."/>
            <person name="Andreopoulos B."/>
            <person name="Baker S."/>
            <person name="Barry K."/>
            <person name="Bills G."/>
            <person name="Bluhm B."/>
            <person name="Cannon C."/>
            <person name="Castanera R."/>
            <person name="Culley D."/>
            <person name="Daum C."/>
            <person name="Ezra D."/>
            <person name="Gonzalez J."/>
            <person name="Henrissat B."/>
            <person name="Kuo A."/>
            <person name="Liang C."/>
            <person name="Lipzen A."/>
            <person name="Lutzoni F."/>
            <person name="Magnuson J."/>
            <person name="Mondo S."/>
            <person name="Nolan M."/>
            <person name="Ohm R."/>
            <person name="Pangilinan J."/>
            <person name="Park H.-J."/>
            <person name="Ramirez L."/>
            <person name="Alfaro M."/>
            <person name="Sun H."/>
            <person name="Tritt A."/>
            <person name="Yoshinaga Y."/>
            <person name="Zwiers L.-H."/>
            <person name="Turgeon B."/>
            <person name="Goodwin S."/>
            <person name="Spatafora J."/>
            <person name="Crous P."/>
            <person name="Grigoriev I."/>
        </authorList>
    </citation>
    <scope>NUCLEOTIDE SEQUENCE</scope>
    <source>
        <strain evidence="2">CBS 207.26</strain>
    </source>
</reference>
<dbReference type="Proteomes" id="UP000800200">
    <property type="component" value="Unassembled WGS sequence"/>
</dbReference>
<feature type="region of interest" description="Disordered" evidence="1">
    <location>
        <begin position="266"/>
        <end position="329"/>
    </location>
</feature>
<organism evidence="2 3">
    <name type="scientific">Zopfia rhizophila CBS 207.26</name>
    <dbReference type="NCBI Taxonomy" id="1314779"/>
    <lineage>
        <taxon>Eukaryota</taxon>
        <taxon>Fungi</taxon>
        <taxon>Dikarya</taxon>
        <taxon>Ascomycota</taxon>
        <taxon>Pezizomycotina</taxon>
        <taxon>Dothideomycetes</taxon>
        <taxon>Dothideomycetes incertae sedis</taxon>
        <taxon>Zopfiaceae</taxon>
        <taxon>Zopfia</taxon>
    </lineage>
</organism>
<feature type="region of interest" description="Disordered" evidence="1">
    <location>
        <begin position="199"/>
        <end position="242"/>
    </location>
</feature>
<proteinExistence type="predicted"/>
<sequence length="461" mass="51233">MERTPSPPARINTPPTPLHGARYDNWEPYSPRRSSRVAAQRNYPLQLPSATDDSFRKSLPSSRKYSAARTSGHALSPPSSPISAHKQRSPRSTRNKNFDVGAVDSDSDNVAPTPAKRHLSAMDPRTMLPTPAKTPRKRALQSQEALNSTARVLFPARTATVDEAMPTPRKGRKSRKNVFTLESFAEQMDEDAEKIEIYTDSKERIPTLDETEENPFMMKKGKGKANGTRQAKSRKLDPKEEEMHAAVARGEGMLMKFRGRTMLRKFHDGPLSNASSDPPDFSGDELSRRAGAEAQRPFTRSSIQPRLLFPNAEQRQERELRPDDVDEEAVTDIEYPIPIASLNPKMPSLIAPKAPRVVTPVKPTFSPATPPSARRPKRGKKEEVMEIDDEAEMLHATAEEEEVETPPVVKTRRGKKNSPFDSWPRVKSTGSHGTKREGEVLEKAPSKRTRSGAVAGPSIDA</sequence>
<keyword evidence="3" id="KW-1185">Reference proteome</keyword>
<name>A0A6A6DH80_9PEZI</name>
<feature type="compositionally biased region" description="Basic and acidic residues" evidence="1">
    <location>
        <begin position="314"/>
        <end position="323"/>
    </location>
</feature>